<organism evidence="4 5">
    <name type="scientific">Flammeovirga aprica JL-4</name>
    <dbReference type="NCBI Taxonomy" id="694437"/>
    <lineage>
        <taxon>Bacteria</taxon>
        <taxon>Pseudomonadati</taxon>
        <taxon>Bacteroidota</taxon>
        <taxon>Cytophagia</taxon>
        <taxon>Cytophagales</taxon>
        <taxon>Flammeovirgaceae</taxon>
        <taxon>Flammeovirga</taxon>
    </lineage>
</organism>
<dbReference type="Pfam" id="PF12969">
    <property type="entry name" value="DUF3857"/>
    <property type="match status" value="1"/>
</dbReference>
<feature type="signal peptide" evidence="1">
    <location>
        <begin position="1"/>
        <end position="19"/>
    </location>
</feature>
<dbReference type="SUPFAM" id="SSF54001">
    <property type="entry name" value="Cysteine proteinases"/>
    <property type="match status" value="1"/>
</dbReference>
<evidence type="ECO:0000313" key="4">
    <source>
        <dbReference type="EMBL" id="NME72047.1"/>
    </source>
</evidence>
<name>A0A7X9S088_9BACT</name>
<gene>
    <name evidence="4" type="ORF">HHU12_29060</name>
</gene>
<feature type="chain" id="PRO_5030536231" evidence="1">
    <location>
        <begin position="20"/>
        <end position="629"/>
    </location>
</feature>
<dbReference type="InterPro" id="IPR002931">
    <property type="entry name" value="Transglutaminase-like"/>
</dbReference>
<dbReference type="InterPro" id="IPR038765">
    <property type="entry name" value="Papain-like_cys_pep_sf"/>
</dbReference>
<reference evidence="4 5" key="1">
    <citation type="submission" date="2020-04" db="EMBL/GenBank/DDBJ databases">
        <title>Flammeovirga sp. SR4, a novel species isolated from seawater.</title>
        <authorList>
            <person name="Wang X."/>
        </authorList>
    </citation>
    <scope>NUCLEOTIDE SEQUENCE [LARGE SCALE GENOMIC DNA]</scope>
    <source>
        <strain evidence="4 5">ATCC 23126</strain>
    </source>
</reference>
<dbReference type="Gene3D" id="2.60.120.1130">
    <property type="match status" value="1"/>
</dbReference>
<dbReference type="InterPro" id="IPR024618">
    <property type="entry name" value="DUF3857"/>
</dbReference>
<dbReference type="AlphaFoldDB" id="A0A7X9S088"/>
<dbReference type="Gene3D" id="2.60.40.3140">
    <property type="match status" value="1"/>
</dbReference>
<dbReference type="RefSeq" id="WP_169660244.1">
    <property type="nucleotide sequence ID" value="NZ_JABANE010000129.1"/>
</dbReference>
<dbReference type="Proteomes" id="UP000576082">
    <property type="component" value="Unassembled WGS sequence"/>
</dbReference>
<evidence type="ECO:0000259" key="2">
    <source>
        <dbReference type="Pfam" id="PF01841"/>
    </source>
</evidence>
<dbReference type="Pfam" id="PF01841">
    <property type="entry name" value="Transglut_core"/>
    <property type="match status" value="1"/>
</dbReference>
<protein>
    <submittedName>
        <fullName evidence="4">DUF3857 and transglutaminase domain-containing protein</fullName>
    </submittedName>
</protein>
<dbReference type="EMBL" id="JABANE010000129">
    <property type="protein sequence ID" value="NME72047.1"/>
    <property type="molecule type" value="Genomic_DNA"/>
</dbReference>
<dbReference type="Gene3D" id="3.10.620.30">
    <property type="match status" value="1"/>
</dbReference>
<feature type="domain" description="DUF3857" evidence="3">
    <location>
        <begin position="58"/>
        <end position="204"/>
    </location>
</feature>
<evidence type="ECO:0000313" key="5">
    <source>
        <dbReference type="Proteomes" id="UP000576082"/>
    </source>
</evidence>
<keyword evidence="1" id="KW-0732">Signal</keyword>
<evidence type="ECO:0000256" key="1">
    <source>
        <dbReference type="SAM" id="SignalP"/>
    </source>
</evidence>
<keyword evidence="5" id="KW-1185">Reference proteome</keyword>
<evidence type="ECO:0000259" key="3">
    <source>
        <dbReference type="Pfam" id="PF12969"/>
    </source>
</evidence>
<comment type="caution">
    <text evidence="4">The sequence shown here is derived from an EMBL/GenBank/DDBJ whole genome shotgun (WGS) entry which is preliminary data.</text>
</comment>
<feature type="domain" description="Transglutaminase-like" evidence="2">
    <location>
        <begin position="266"/>
        <end position="343"/>
    </location>
</feature>
<sequence length="629" mass="72319">MKQFLMIGLISFIYSSLMANNVEDADVVYLKSYTHVTIDVINNVLSIREDHYTEKLFRRNLEQNAKENIYFSEFDKVSNLEASVMVPYKKSLKEIKIKEFKTGDEMESGIFYSGYKNTSFVYPQLTENAIGKLKYTKTVKDPHFIKPFYFQDIDPVMDAKYSVTFPNHLKLKHLLFGEHEGKLQMKEEVGKKTTTITWQAVNVESYKFTENAPSRTYTTPHIALLIESYQSSFGKINVSSDVEDLYNWYSSLIQKVKPCDKENVKAVINEIITPEMSKEEAQKVVYKWVQDNIKYIAFEDGMSGFVPRSACDVLQKRYGDCKDMANLLYTFYTEMGIKAHIAWIGTRSKPYTYAELPSTVADNHMICAISENDTTIFLDATNPFSSFGMPTSMIQGKEALLAVNANEYKVEKVPEIDALDNLRSDSVVCELEGRSLKGKFSSSFKGYSKEAFQVQNFKAEISHNKKALRDFIAIGENSVEISNDSTQGFSNLNESGQLYLDFKMPEYAKKVSNRYYVNLNLHKQKVNEKLDEKRTIPFEKKYKETVISKVTLKIPDGFTVSYLPESQTLQHQYGGIETSYELQEDKVIYIKKFTSNFLLMPSEGFAEWNNFMQKVSEINHENIILKATL</sequence>
<proteinExistence type="predicted"/>
<accession>A0A7X9S088</accession>